<dbReference type="RefSeq" id="WP_133869075.1">
    <property type="nucleotide sequence ID" value="NZ_SOAU01000001.1"/>
</dbReference>
<comment type="caution">
    <text evidence="1">The sequence shown here is derived from an EMBL/GenBank/DDBJ whole genome shotgun (WGS) entry which is preliminary data.</text>
</comment>
<accession>A0A4R7I0N7</accession>
<protein>
    <submittedName>
        <fullName evidence="1">Uncharacterized protein</fullName>
    </submittedName>
</protein>
<dbReference type="Proteomes" id="UP000294558">
    <property type="component" value="Unassembled WGS sequence"/>
</dbReference>
<proteinExistence type="predicted"/>
<sequence length="105" mass="11678">MNDELDIYEVLLRRSDVAEIDTRELQDGMRVIGNQETVRRLAEEVVQSMISGSGGEVANAVLAKSVVAKVFPSSFGDRVMLLSPENFRLTLFHGDPILIWLDSAE</sequence>
<dbReference type="EMBL" id="SOAU01000001">
    <property type="protein sequence ID" value="TDT16730.1"/>
    <property type="molecule type" value="Genomic_DNA"/>
</dbReference>
<gene>
    <name evidence="1" type="ORF">BDK89_2325</name>
</gene>
<name>A0A4R7I0N7_9ACTN</name>
<reference evidence="1 2" key="1">
    <citation type="submission" date="2019-03" db="EMBL/GenBank/DDBJ databases">
        <title>Sequencing the genomes of 1000 actinobacteria strains.</title>
        <authorList>
            <person name="Klenk H.-P."/>
        </authorList>
    </citation>
    <scope>NUCLEOTIDE SEQUENCE [LARGE SCALE GENOMIC DNA]</scope>
    <source>
        <strain evidence="1 2">DSM 18936</strain>
    </source>
</reference>
<keyword evidence="2" id="KW-1185">Reference proteome</keyword>
<dbReference type="AlphaFoldDB" id="A0A4R7I0N7"/>
<evidence type="ECO:0000313" key="2">
    <source>
        <dbReference type="Proteomes" id="UP000294558"/>
    </source>
</evidence>
<organism evidence="1 2">
    <name type="scientific">Ilumatobacter fluminis</name>
    <dbReference type="NCBI Taxonomy" id="467091"/>
    <lineage>
        <taxon>Bacteria</taxon>
        <taxon>Bacillati</taxon>
        <taxon>Actinomycetota</taxon>
        <taxon>Acidimicrobiia</taxon>
        <taxon>Acidimicrobiales</taxon>
        <taxon>Ilumatobacteraceae</taxon>
        <taxon>Ilumatobacter</taxon>
    </lineage>
</organism>
<evidence type="ECO:0000313" key="1">
    <source>
        <dbReference type="EMBL" id="TDT16730.1"/>
    </source>
</evidence>